<organism evidence="4 5">
    <name type="scientific">Ensifer oleiphilus</name>
    <dbReference type="NCBI Taxonomy" id="2742698"/>
    <lineage>
        <taxon>Bacteria</taxon>
        <taxon>Pseudomonadati</taxon>
        <taxon>Pseudomonadota</taxon>
        <taxon>Alphaproteobacteria</taxon>
        <taxon>Hyphomicrobiales</taxon>
        <taxon>Rhizobiaceae</taxon>
        <taxon>Sinorhizobium/Ensifer group</taxon>
        <taxon>Ensifer</taxon>
    </lineage>
</organism>
<keyword evidence="3" id="KW-1133">Transmembrane helix</keyword>
<dbReference type="Gene3D" id="1.20.120.1760">
    <property type="match status" value="1"/>
</dbReference>
<dbReference type="GO" id="GO:0016780">
    <property type="term" value="F:phosphotransferase activity, for other substituted phosphate groups"/>
    <property type="evidence" value="ECO:0007669"/>
    <property type="project" value="InterPro"/>
</dbReference>
<keyword evidence="3" id="KW-0472">Membrane</keyword>
<name>A0A7Y6Q238_9HYPH</name>
<dbReference type="Proteomes" id="UP000520198">
    <property type="component" value="Unassembled WGS sequence"/>
</dbReference>
<protein>
    <submittedName>
        <fullName evidence="4">CDP-alcohol phosphatidyltransferase family protein</fullName>
    </submittedName>
</protein>
<dbReference type="InterPro" id="IPR048254">
    <property type="entry name" value="CDP_ALCOHOL_P_TRANSF_CS"/>
</dbReference>
<keyword evidence="1 2" id="KW-0808">Transferase</keyword>
<comment type="caution">
    <text evidence="4">The sequence shown here is derived from an EMBL/GenBank/DDBJ whole genome shotgun (WGS) entry which is preliminary data.</text>
</comment>
<dbReference type="AlphaFoldDB" id="A0A7Y6Q238"/>
<accession>A0A7Y6Q238</accession>
<sequence>MLDGAVRKHLDPVLDRVGAKLARGGVSANAVTIAGLTLGLVAAALIAVQFYLPGAMLIVVSRLCDGLDGAVARATHKTDFGGFLDIVLDFVFYGAIPLGFIFADPQANGLAGGLLLFSFYVNGSSFLAYAIMAEKQSMTTDARGEKSLYFTTGLAEATETIAVFLAFCLLPAWFSVLAMLFAVVCLYTALSRIMLARTGFRDRQ</sequence>
<dbReference type="PROSITE" id="PS00379">
    <property type="entry name" value="CDP_ALCOHOL_P_TRANSF"/>
    <property type="match status" value="1"/>
</dbReference>
<dbReference type="EMBL" id="JABWDU010000001">
    <property type="protein sequence ID" value="NVD37669.1"/>
    <property type="molecule type" value="Genomic_DNA"/>
</dbReference>
<dbReference type="Pfam" id="PF01066">
    <property type="entry name" value="CDP-OH_P_transf"/>
    <property type="match status" value="1"/>
</dbReference>
<dbReference type="InterPro" id="IPR000462">
    <property type="entry name" value="CDP-OH_P_trans"/>
</dbReference>
<gene>
    <name evidence="4" type="ORF">HT585_02285</name>
</gene>
<dbReference type="InterPro" id="IPR043130">
    <property type="entry name" value="CDP-OH_PTrfase_TM_dom"/>
</dbReference>
<proteinExistence type="inferred from homology"/>
<evidence type="ECO:0000256" key="2">
    <source>
        <dbReference type="RuleBase" id="RU003750"/>
    </source>
</evidence>
<comment type="similarity">
    <text evidence="2">Belongs to the CDP-alcohol phosphatidyltransferase class-I family.</text>
</comment>
<evidence type="ECO:0000256" key="1">
    <source>
        <dbReference type="ARBA" id="ARBA00022679"/>
    </source>
</evidence>
<feature type="transmembrane region" description="Helical" evidence="3">
    <location>
        <begin position="83"/>
        <end position="103"/>
    </location>
</feature>
<evidence type="ECO:0000313" key="4">
    <source>
        <dbReference type="EMBL" id="NVD37669.1"/>
    </source>
</evidence>
<dbReference type="GO" id="GO:0008654">
    <property type="term" value="P:phospholipid biosynthetic process"/>
    <property type="evidence" value="ECO:0007669"/>
    <property type="project" value="InterPro"/>
</dbReference>
<dbReference type="RefSeq" id="WP_176352158.1">
    <property type="nucleotide sequence ID" value="NZ_JABWDU010000001.1"/>
</dbReference>
<evidence type="ECO:0000313" key="5">
    <source>
        <dbReference type="Proteomes" id="UP000520198"/>
    </source>
</evidence>
<keyword evidence="3" id="KW-0812">Transmembrane</keyword>
<keyword evidence="5" id="KW-1185">Reference proteome</keyword>
<feature type="transmembrane region" description="Helical" evidence="3">
    <location>
        <begin position="30"/>
        <end position="52"/>
    </location>
</feature>
<reference evidence="4 5" key="1">
    <citation type="submission" date="2020-06" db="EMBL/GenBank/DDBJ databases">
        <authorList>
            <person name="Grouzdev D.S."/>
        </authorList>
    </citation>
    <scope>NUCLEOTIDE SEQUENCE [LARGE SCALE GENOMIC DNA]</scope>
    <source>
        <strain evidence="4 5">HO-A22</strain>
    </source>
</reference>
<dbReference type="GO" id="GO:0016020">
    <property type="term" value="C:membrane"/>
    <property type="evidence" value="ECO:0007669"/>
    <property type="project" value="InterPro"/>
</dbReference>
<feature type="transmembrane region" description="Helical" evidence="3">
    <location>
        <begin position="109"/>
        <end position="132"/>
    </location>
</feature>
<evidence type="ECO:0000256" key="3">
    <source>
        <dbReference type="SAM" id="Phobius"/>
    </source>
</evidence>
<feature type="transmembrane region" description="Helical" evidence="3">
    <location>
        <begin position="173"/>
        <end position="195"/>
    </location>
</feature>